<protein>
    <recommendedName>
        <fullName evidence="4">IseA DL-endopeptidase inhibitor</fullName>
    </recommendedName>
</protein>
<dbReference type="Proteomes" id="UP001281447">
    <property type="component" value="Unassembled WGS sequence"/>
</dbReference>
<dbReference type="EMBL" id="JAWDIP010000003">
    <property type="protein sequence ID" value="MDY0394492.1"/>
    <property type="molecule type" value="Genomic_DNA"/>
</dbReference>
<dbReference type="RefSeq" id="WP_390354598.1">
    <property type="nucleotide sequence ID" value="NZ_JBHUIZ010000005.1"/>
</dbReference>
<reference evidence="2 3" key="1">
    <citation type="submission" date="2023-10" db="EMBL/GenBank/DDBJ databases">
        <title>Virgibacillus halophilus 5B73C genome.</title>
        <authorList>
            <person name="Miliotis G."/>
            <person name="Sengupta P."/>
            <person name="Hameed A."/>
            <person name="Chuvochina M."/>
            <person name="Mcdonagh F."/>
            <person name="Simpson A.C."/>
            <person name="Singh N.K."/>
            <person name="Rekha P.D."/>
            <person name="Raman K."/>
            <person name="Hugenholtz P."/>
            <person name="Venkateswaran K."/>
        </authorList>
    </citation>
    <scope>NUCLEOTIDE SEQUENCE [LARGE SCALE GENOMIC DNA]</scope>
    <source>
        <strain evidence="2 3">5B73C</strain>
    </source>
</reference>
<comment type="caution">
    <text evidence="2">The sequence shown here is derived from an EMBL/GenBank/DDBJ whole genome shotgun (WGS) entry which is preliminary data.</text>
</comment>
<organism evidence="2 3">
    <name type="scientific">Tigheibacillus halophilus</name>
    <dbReference type="NCBI Taxonomy" id="361280"/>
    <lineage>
        <taxon>Bacteria</taxon>
        <taxon>Bacillati</taxon>
        <taxon>Bacillota</taxon>
        <taxon>Bacilli</taxon>
        <taxon>Bacillales</taxon>
        <taxon>Bacillaceae</taxon>
        <taxon>Tigheibacillus</taxon>
    </lineage>
</organism>
<feature type="signal peptide" evidence="1">
    <location>
        <begin position="1"/>
        <end position="19"/>
    </location>
</feature>
<evidence type="ECO:0000256" key="1">
    <source>
        <dbReference type="SAM" id="SignalP"/>
    </source>
</evidence>
<gene>
    <name evidence="2" type="ORF">RWE15_08590</name>
</gene>
<feature type="chain" id="PRO_5045057363" description="IseA DL-endopeptidase inhibitor" evidence="1">
    <location>
        <begin position="20"/>
        <end position="176"/>
    </location>
</feature>
<sequence>MRRLLVLLCYSFVLLYIVAACENRDAPPNFTSDAVKLGEQFLKEVYTVDDPDFDFDNIELINDVQNRFSTYFTKKEFANLAATRFFLLPKQVANKQNNTISVQSIALDKYDGNQEESNSLDFDHSFTLIFTDRAGNEIDKVKMKGQMTVIDTKNGLKIDRYYDGNIIKDKLHDQAD</sequence>
<evidence type="ECO:0000313" key="3">
    <source>
        <dbReference type="Proteomes" id="UP001281447"/>
    </source>
</evidence>
<proteinExistence type="predicted"/>
<accession>A0ABU5C740</accession>
<keyword evidence="1" id="KW-0732">Signal</keyword>
<evidence type="ECO:0000313" key="2">
    <source>
        <dbReference type="EMBL" id="MDY0394492.1"/>
    </source>
</evidence>
<keyword evidence="3" id="KW-1185">Reference proteome</keyword>
<dbReference type="PROSITE" id="PS51257">
    <property type="entry name" value="PROKAR_LIPOPROTEIN"/>
    <property type="match status" value="1"/>
</dbReference>
<name>A0ABU5C740_9BACI</name>
<evidence type="ECO:0008006" key="4">
    <source>
        <dbReference type="Google" id="ProtNLM"/>
    </source>
</evidence>